<evidence type="ECO:0000256" key="1">
    <source>
        <dbReference type="ARBA" id="ARBA00004533"/>
    </source>
</evidence>
<protein>
    <submittedName>
        <fullName evidence="7">Lysophospholipid acyltransferase family protein</fullName>
    </submittedName>
</protein>
<dbReference type="GO" id="GO:0016746">
    <property type="term" value="F:acyltransferase activity"/>
    <property type="evidence" value="ECO:0007669"/>
    <property type="project" value="UniProtKB-KW"/>
</dbReference>
<dbReference type="CDD" id="cd07984">
    <property type="entry name" value="LPLAT_LABLAT-like"/>
    <property type="match status" value="1"/>
</dbReference>
<dbReference type="InterPro" id="IPR004960">
    <property type="entry name" value="LipA_acyltrans"/>
</dbReference>
<dbReference type="KEGG" id="sgbi:P3F81_01535"/>
<name>A0A9Y2AHQ6_9FIRM</name>
<dbReference type="GO" id="GO:0005886">
    <property type="term" value="C:plasma membrane"/>
    <property type="evidence" value="ECO:0007669"/>
    <property type="project" value="UniProtKB-SubCell"/>
</dbReference>
<evidence type="ECO:0000256" key="2">
    <source>
        <dbReference type="ARBA" id="ARBA00022475"/>
    </source>
</evidence>
<evidence type="ECO:0000256" key="5">
    <source>
        <dbReference type="ARBA" id="ARBA00023136"/>
    </source>
</evidence>
<keyword evidence="5" id="KW-0472">Membrane</keyword>
<dbReference type="AlphaFoldDB" id="A0A9Y2AHQ6"/>
<keyword evidence="8" id="KW-1185">Reference proteome</keyword>
<organism evidence="7 8">
    <name type="scientific">Selenobaculum gibii</name>
    <dbReference type="NCBI Taxonomy" id="3054208"/>
    <lineage>
        <taxon>Bacteria</taxon>
        <taxon>Bacillati</taxon>
        <taxon>Bacillota</taxon>
        <taxon>Negativicutes</taxon>
        <taxon>Selenomonadales</taxon>
        <taxon>Selenomonadaceae</taxon>
        <taxon>Selenobaculum</taxon>
    </lineage>
</organism>
<evidence type="ECO:0000313" key="8">
    <source>
        <dbReference type="Proteomes" id="UP001243623"/>
    </source>
</evidence>
<sequence>MYGVMIILSKFVCVLPLKLRMWIGNLIGNLTWLLVPKKRKIMAMRNIQLSLNTTLQETQIIAKASWTRFGRMIMDVLAIPILPKEIKQRVRFIGIENMDKALVDGNGVVLATSHSGNWEMLGAALATSGYPLVGVAQKQANLAMDRFINEYRTLSGMHVTYKSGVREMIRLMGQGMIIGILMDQDAAEDGVILPFFHREASCPQGTAFLARMKKAPIVPTFITEDKDGYYTITCQVPVYVEETNDKTKDIIRTIQLLNTIIESHIRKHPEEWFWLHNRWKYTEETLKNKVDLI</sequence>
<dbReference type="Proteomes" id="UP001243623">
    <property type="component" value="Chromosome"/>
</dbReference>
<dbReference type="RefSeq" id="WP_309320562.1">
    <property type="nucleotide sequence ID" value="NZ_CP120678.1"/>
</dbReference>
<dbReference type="GO" id="GO:0009247">
    <property type="term" value="P:glycolipid biosynthetic process"/>
    <property type="evidence" value="ECO:0007669"/>
    <property type="project" value="UniProtKB-ARBA"/>
</dbReference>
<reference evidence="7" key="1">
    <citation type="submission" date="2023-03" db="EMBL/GenBank/DDBJ databases">
        <title>Selenobaculum gbiensis gen. nov. sp. nov., a new bacterium isolated from the gut microbiota of IBD patient.</title>
        <authorList>
            <person name="Yeo S."/>
            <person name="Park H."/>
            <person name="Huh C.S."/>
        </authorList>
    </citation>
    <scope>NUCLEOTIDE SEQUENCE</scope>
    <source>
        <strain evidence="7">ICN-92133</strain>
    </source>
</reference>
<dbReference type="PIRSF" id="PIRSF026649">
    <property type="entry name" value="MsbB"/>
    <property type="match status" value="1"/>
</dbReference>
<keyword evidence="4" id="KW-0808">Transferase</keyword>
<keyword evidence="6 7" id="KW-0012">Acyltransferase</keyword>
<dbReference type="PANTHER" id="PTHR30606">
    <property type="entry name" value="LIPID A BIOSYNTHESIS LAUROYL ACYLTRANSFERASE"/>
    <property type="match status" value="1"/>
</dbReference>
<dbReference type="PANTHER" id="PTHR30606:SF10">
    <property type="entry name" value="PHOSPHATIDYLINOSITOL MANNOSIDE ACYLTRANSFERASE"/>
    <property type="match status" value="1"/>
</dbReference>
<evidence type="ECO:0000256" key="6">
    <source>
        <dbReference type="ARBA" id="ARBA00023315"/>
    </source>
</evidence>
<evidence type="ECO:0000313" key="7">
    <source>
        <dbReference type="EMBL" id="WIW71034.1"/>
    </source>
</evidence>
<gene>
    <name evidence="7" type="ORF">P3F81_01535</name>
</gene>
<proteinExistence type="predicted"/>
<accession>A0A9Y2AHQ6</accession>
<evidence type="ECO:0000256" key="4">
    <source>
        <dbReference type="ARBA" id="ARBA00022679"/>
    </source>
</evidence>
<comment type="subcellular location">
    <subcellularLocation>
        <location evidence="1">Cell inner membrane</location>
    </subcellularLocation>
</comment>
<keyword evidence="2" id="KW-1003">Cell membrane</keyword>
<dbReference type="EMBL" id="CP120678">
    <property type="protein sequence ID" value="WIW71034.1"/>
    <property type="molecule type" value="Genomic_DNA"/>
</dbReference>
<evidence type="ECO:0000256" key="3">
    <source>
        <dbReference type="ARBA" id="ARBA00022519"/>
    </source>
</evidence>
<dbReference type="Pfam" id="PF03279">
    <property type="entry name" value="Lip_A_acyltrans"/>
    <property type="match status" value="1"/>
</dbReference>
<keyword evidence="3" id="KW-0997">Cell inner membrane</keyword>